<dbReference type="Proteomes" id="UP001501586">
    <property type="component" value="Unassembled WGS sequence"/>
</dbReference>
<comment type="caution">
    <text evidence="1">The sequence shown here is derived from an EMBL/GenBank/DDBJ whole genome shotgun (WGS) entry which is preliminary data.</text>
</comment>
<dbReference type="Gene3D" id="3.40.50.12780">
    <property type="entry name" value="N-terminal domain of ligase-like"/>
    <property type="match status" value="1"/>
</dbReference>
<proteinExistence type="predicted"/>
<dbReference type="EMBL" id="BAABAZ010000006">
    <property type="protein sequence ID" value="GAA4284957.1"/>
    <property type="molecule type" value="Genomic_DNA"/>
</dbReference>
<organism evidence="1 2">
    <name type="scientific">Brevibacterium daeguense</name>
    <dbReference type="NCBI Taxonomy" id="909936"/>
    <lineage>
        <taxon>Bacteria</taxon>
        <taxon>Bacillati</taxon>
        <taxon>Actinomycetota</taxon>
        <taxon>Actinomycetes</taxon>
        <taxon>Micrococcales</taxon>
        <taxon>Brevibacteriaceae</taxon>
        <taxon>Brevibacterium</taxon>
    </lineage>
</organism>
<protein>
    <submittedName>
        <fullName evidence="1">Uncharacterized protein</fullName>
    </submittedName>
</protein>
<evidence type="ECO:0000313" key="1">
    <source>
        <dbReference type="EMBL" id="GAA4284957.1"/>
    </source>
</evidence>
<dbReference type="SUPFAM" id="SSF56801">
    <property type="entry name" value="Acetyl-CoA synthetase-like"/>
    <property type="match status" value="1"/>
</dbReference>
<gene>
    <name evidence="1" type="ORF">GCM10022261_24880</name>
</gene>
<dbReference type="InterPro" id="IPR042099">
    <property type="entry name" value="ANL_N_sf"/>
</dbReference>
<dbReference type="RefSeq" id="WP_236862920.1">
    <property type="nucleotide sequence ID" value="NZ_BAABAZ010000006.1"/>
</dbReference>
<evidence type="ECO:0000313" key="2">
    <source>
        <dbReference type="Proteomes" id="UP001501586"/>
    </source>
</evidence>
<name>A0ABP8ELZ9_9MICO</name>
<accession>A0ABP8ELZ9</accession>
<keyword evidence="2" id="KW-1185">Reference proteome</keyword>
<reference evidence="2" key="1">
    <citation type="journal article" date="2019" name="Int. J. Syst. Evol. Microbiol.">
        <title>The Global Catalogue of Microorganisms (GCM) 10K type strain sequencing project: providing services to taxonomists for standard genome sequencing and annotation.</title>
        <authorList>
            <consortium name="The Broad Institute Genomics Platform"/>
            <consortium name="The Broad Institute Genome Sequencing Center for Infectious Disease"/>
            <person name="Wu L."/>
            <person name="Ma J."/>
        </authorList>
    </citation>
    <scope>NUCLEOTIDE SEQUENCE [LARGE SCALE GENOMIC DNA]</scope>
    <source>
        <strain evidence="2">JCM 17458</strain>
    </source>
</reference>
<sequence>MSTEPRWFARPGVLDPDHPGTLNPVYEVLDYPIVLGRADETCMTAEASAGAAPAELSYETVLERVAKLAGVLRLLDVRPGVPVRIGSDVPALPARLARLAVIRIGGLLVEDPAAEARVAFSAAEDEPTRDVHQAFSKPVRRLPSYYEGVQIATAERSVALDPVVRDPRIEPGAAAQLPADLVVIRRADGTEVTARELIGELDLHS</sequence>